<keyword evidence="5" id="KW-1185">Reference proteome</keyword>
<dbReference type="Gene3D" id="3.10.580.10">
    <property type="entry name" value="CBS-domain"/>
    <property type="match status" value="1"/>
</dbReference>
<dbReference type="InterPro" id="IPR051462">
    <property type="entry name" value="CBS_domain-containing"/>
</dbReference>
<proteinExistence type="predicted"/>
<evidence type="ECO:0000313" key="4">
    <source>
        <dbReference type="EMBL" id="AEG17689.1"/>
    </source>
</evidence>
<feature type="domain" description="CBS" evidence="3">
    <location>
        <begin position="394"/>
        <end position="451"/>
    </location>
</feature>
<reference evidence="4 5" key="1">
    <citation type="journal article" date="2014" name="Int. J. Syst. Evol. Microbiol.">
        <title>Methanobacterium paludis sp. nov. and a novel strain of Methanobacterium lacus isolated from northern peatlands.</title>
        <authorList>
            <person name="Cadillo-Quiroz H."/>
            <person name="Brauer S.L."/>
            <person name="Goodson N."/>
            <person name="Yavitt J.B."/>
            <person name="Zinder S.H."/>
        </authorList>
    </citation>
    <scope>NUCLEOTIDE SEQUENCE [LARGE SCALE GENOMIC DNA]</scope>
    <source>
        <strain evidence="5">DSM 25820 / JCM 18151 / SWAN1</strain>
    </source>
</reference>
<dbReference type="KEGG" id="mew:MSWAN_0653"/>
<evidence type="ECO:0000256" key="2">
    <source>
        <dbReference type="PROSITE-ProRule" id="PRU00703"/>
    </source>
</evidence>
<name>F6D641_METPW</name>
<dbReference type="PANTHER" id="PTHR48108">
    <property type="entry name" value="CBS DOMAIN-CONTAINING PROTEIN CBSX2, CHLOROPLASTIC"/>
    <property type="match status" value="1"/>
</dbReference>
<feature type="domain" description="CBS" evidence="3">
    <location>
        <begin position="455"/>
        <end position="511"/>
    </location>
</feature>
<dbReference type="InterPro" id="IPR046342">
    <property type="entry name" value="CBS_dom_sf"/>
</dbReference>
<protein>
    <recommendedName>
        <fullName evidence="3">CBS domain-containing protein</fullName>
    </recommendedName>
</protein>
<keyword evidence="2" id="KW-0129">CBS domain</keyword>
<dbReference type="SMART" id="SM00116">
    <property type="entry name" value="CBS"/>
    <property type="match status" value="2"/>
</dbReference>
<dbReference type="HOGENOM" id="CLU_043239_0_0_2"/>
<dbReference type="OrthoDB" id="295172at2157"/>
<dbReference type="SUPFAM" id="SSF54631">
    <property type="entry name" value="CBS-domain pair"/>
    <property type="match status" value="1"/>
</dbReference>
<evidence type="ECO:0000259" key="3">
    <source>
        <dbReference type="PROSITE" id="PS51371"/>
    </source>
</evidence>
<dbReference type="PROSITE" id="PS51371">
    <property type="entry name" value="CBS"/>
    <property type="match status" value="2"/>
</dbReference>
<gene>
    <name evidence="4" type="ordered locus">MSWAN_0653</name>
</gene>
<dbReference type="GeneID" id="10668143"/>
<dbReference type="EMBL" id="CP002772">
    <property type="protein sequence ID" value="AEG17689.1"/>
    <property type="molecule type" value="Genomic_DNA"/>
</dbReference>
<keyword evidence="1" id="KW-0677">Repeat</keyword>
<dbReference type="Proteomes" id="UP000009231">
    <property type="component" value="Chromosome"/>
</dbReference>
<dbReference type="STRING" id="868131.MSWAN_0653"/>
<evidence type="ECO:0000313" key="5">
    <source>
        <dbReference type="Proteomes" id="UP000009231"/>
    </source>
</evidence>
<dbReference type="PIRSF" id="PIRSF004698">
    <property type="entry name" value="UCP004698_CBS_MJ0100"/>
    <property type="match status" value="1"/>
</dbReference>
<evidence type="ECO:0000256" key="1">
    <source>
        <dbReference type="ARBA" id="ARBA00022737"/>
    </source>
</evidence>
<dbReference type="eggNOG" id="arCOG00620">
    <property type="taxonomic scope" value="Archaea"/>
</dbReference>
<dbReference type="Pfam" id="PF00571">
    <property type="entry name" value="CBS"/>
    <property type="match status" value="2"/>
</dbReference>
<dbReference type="InterPro" id="IPR002708">
    <property type="entry name" value="HcyBio"/>
</dbReference>
<dbReference type="RefSeq" id="WP_013825191.1">
    <property type="nucleotide sequence ID" value="NC_015574.1"/>
</dbReference>
<dbReference type="InterPro" id="IPR000644">
    <property type="entry name" value="CBS_dom"/>
</dbReference>
<organism evidence="4 5">
    <name type="scientific">Methanobacterium paludis (strain DSM 25820 / JCM 18151 / SWAN1)</name>
    <dbReference type="NCBI Taxonomy" id="868131"/>
    <lineage>
        <taxon>Archaea</taxon>
        <taxon>Methanobacteriati</taxon>
        <taxon>Methanobacteriota</taxon>
        <taxon>Methanomada group</taxon>
        <taxon>Methanobacteria</taxon>
        <taxon>Methanobacteriales</taxon>
        <taxon>Methanobacteriaceae</taxon>
        <taxon>Methanobacterium</taxon>
    </lineage>
</organism>
<dbReference type="InterPro" id="IPR016426">
    <property type="entry name" value="MA1821-like"/>
</dbReference>
<dbReference type="AlphaFoldDB" id="F6D641"/>
<sequence length="517" mass="56419">MKTIEEINQKIKDGDVVVVTAAEMTQIVRENGAEKAANEVDVVTTGTFGAMCSSGAFLNFGHSDPPIKMAKTYLNGVEAYSGLAAVDAYLGAGQPNRNPDIAFDYGGAHVIEDLIRGKDIELIAESYGTDCYPLKEVKTSINIEKLNQAVMVNPRNSYQNYAAATNSTEETLYTYMGTLLPKMGNVSYSSAGELSPLLNDPYFETIGLGTRIFLCGAQGYIIGEGTQHNTEVERENGVPVDGAGTLMLKGDMKKMSSDYVRGATMPKYGSTLFVGLGVPIPVLNEEIARRTAISDEEIVCHVVDYGVPKRNRPTILKTNYKELRTGHIEINGVEVPTSPLSSYKKSVEIAGELKNWINKGEFYLTNPVSKLPSEGISVNPLEIKKPSILVKNIKIKPFITVYPTDEVDAVAKKLVDNSVNHLPVVDKNGKLRGIVTSWDIANAVAKGKKKLSDVMTRKVIIAREDEPVDVIARRIDKYEISGLPIIDKENNVKGMITTEDISRLIYDTKKGKNGGSL</sequence>
<accession>F6D641</accession>
<dbReference type="Pfam" id="PF01837">
    <property type="entry name" value="HcyBio"/>
    <property type="match status" value="1"/>
</dbReference>
<dbReference type="PANTHER" id="PTHR48108:SF30">
    <property type="entry name" value="L-ASPARTATE SEMIALDEHYDE SULFURTRANSFERASE"/>
    <property type="match status" value="1"/>
</dbReference>